<dbReference type="AlphaFoldDB" id="A0A8G1R0N8"/>
<gene>
    <name evidence="1" type="ORF">BO85DRAFT_438143</name>
</gene>
<protein>
    <submittedName>
        <fullName evidence="1">Uncharacterized protein</fullName>
    </submittedName>
</protein>
<sequence length="395" mass="45106">MNYTTNKLCTLALAHWVPRQNQTDTPEAMTMSLYIHDINDATHPGRLSKNWSRLLRAGAKRFYFYANEEEIEVKADGSSICLLRRTCAARTYNVRSTNHWTRRLDHTQWANAFWNSVVCDVWTRPVLKAIQGAANMQRKINNLSTHLAAFTDELNPFLIAEATVKEAMALHPNDKAGKKTQSIVGNTHLSIVDAASMLCQSPIYLDSWKYTGLSDTTSNILQYQILGFLVDNPLQHLMSTRNRLIGKYGDEDSHDTSNIECVTDELQDSRPGLYKEVETVKRLGHLLPQELDNITLIYSETAHDILWNTIDYFAYTVIPTPGRDNPGFHPIHWLALLDIVDLPHQHDHCGKTEARESNMCTLYDVHFIALLTAISVRRDTRLKANSRLWYRNNPA</sequence>
<evidence type="ECO:0000313" key="2">
    <source>
        <dbReference type="Proteomes" id="UP000249526"/>
    </source>
</evidence>
<reference evidence="1 2" key="1">
    <citation type="submission" date="2018-02" db="EMBL/GenBank/DDBJ databases">
        <title>The genomes of Aspergillus section Nigri reveals drivers in fungal speciation.</title>
        <authorList>
            <consortium name="DOE Joint Genome Institute"/>
            <person name="Vesth T.C."/>
            <person name="Nybo J."/>
            <person name="Theobald S."/>
            <person name="Brandl J."/>
            <person name="Frisvad J.C."/>
            <person name="Nielsen K.F."/>
            <person name="Lyhne E.K."/>
            <person name="Kogle M.E."/>
            <person name="Kuo A."/>
            <person name="Riley R."/>
            <person name="Clum A."/>
            <person name="Nolan M."/>
            <person name="Lipzen A."/>
            <person name="Salamov A."/>
            <person name="Henrissat B."/>
            <person name="Wiebenga A."/>
            <person name="De vries R.P."/>
            <person name="Grigoriev I.V."/>
            <person name="Mortensen U.H."/>
            <person name="Andersen M.R."/>
            <person name="Baker S.E."/>
        </authorList>
    </citation>
    <scope>NUCLEOTIDE SEQUENCE [LARGE SCALE GENOMIC DNA]</scope>
    <source>
        <strain evidence="1 2">CBS 112811</strain>
    </source>
</reference>
<organism evidence="1 2">
    <name type="scientific">Aspergillus piperis CBS 112811</name>
    <dbReference type="NCBI Taxonomy" id="1448313"/>
    <lineage>
        <taxon>Eukaryota</taxon>
        <taxon>Fungi</taxon>
        <taxon>Dikarya</taxon>
        <taxon>Ascomycota</taxon>
        <taxon>Pezizomycotina</taxon>
        <taxon>Eurotiomycetes</taxon>
        <taxon>Eurotiomycetidae</taxon>
        <taxon>Eurotiales</taxon>
        <taxon>Aspergillaceae</taxon>
        <taxon>Aspergillus</taxon>
        <taxon>Aspergillus subgen. Circumdati</taxon>
    </lineage>
</organism>
<dbReference type="EMBL" id="KZ825061">
    <property type="protein sequence ID" value="RAH57911.1"/>
    <property type="molecule type" value="Genomic_DNA"/>
</dbReference>
<dbReference type="GeneID" id="37162059"/>
<dbReference type="Proteomes" id="UP000249526">
    <property type="component" value="Unassembled WGS sequence"/>
</dbReference>
<dbReference type="RefSeq" id="XP_025515833.1">
    <property type="nucleotide sequence ID" value="XM_025658657.1"/>
</dbReference>
<evidence type="ECO:0000313" key="1">
    <source>
        <dbReference type="EMBL" id="RAH57911.1"/>
    </source>
</evidence>
<proteinExistence type="predicted"/>
<name>A0A8G1R0N8_9EURO</name>
<accession>A0A8G1R0N8</accession>
<keyword evidence="2" id="KW-1185">Reference proteome</keyword>